<evidence type="ECO:0000313" key="3">
    <source>
        <dbReference type="Proteomes" id="UP001651880"/>
    </source>
</evidence>
<evidence type="ECO:0008006" key="4">
    <source>
        <dbReference type="Google" id="ProtNLM"/>
    </source>
</evidence>
<evidence type="ECO:0000313" key="2">
    <source>
        <dbReference type="EMBL" id="MCQ1528545.1"/>
    </source>
</evidence>
<protein>
    <recommendedName>
        <fullName evidence="4">Flagellar hook-length control protein-like C-terminal domain-containing protein</fullName>
    </recommendedName>
</protein>
<organism evidence="2 3">
    <name type="scientific">Lutispora saccharofermentans</name>
    <dbReference type="NCBI Taxonomy" id="3024236"/>
    <lineage>
        <taxon>Bacteria</taxon>
        <taxon>Bacillati</taxon>
        <taxon>Bacillota</taxon>
        <taxon>Clostridia</taxon>
        <taxon>Lutisporales</taxon>
        <taxon>Lutisporaceae</taxon>
        <taxon>Lutispora</taxon>
    </lineage>
</organism>
<evidence type="ECO:0000256" key="1">
    <source>
        <dbReference type="SAM" id="MobiDB-lite"/>
    </source>
</evidence>
<dbReference type="EMBL" id="JAJEKE010000002">
    <property type="protein sequence ID" value="MCQ1528545.1"/>
    <property type="molecule type" value="Genomic_DNA"/>
</dbReference>
<dbReference type="Proteomes" id="UP001651880">
    <property type="component" value="Unassembled WGS sequence"/>
</dbReference>
<sequence length="634" mass="69733">MKISNDIAKIYGTVQEQKGSEAKLDGAKTASSIKSSEGQCPAETVSIPKNHSSALPPEIRQALEAIFGKDVPLDKEAVQILKTYMDKFPGSLDDKIQVIQNLLSKELDINMTNLKLVHEALFGREVGEIIKELGKDYGISFENTVAKDIGSLAEEVKSLLAQGVSLNKICDLLESAASDMSPRAKIILTKAANEGRQAAAYRMDDLGQKIIIKALKDAAEEDIEEGAGKTGHKTRESGIASTFEMKEGAEQEYIASVLGTAGLSGKNYMVTEVTARLKAAGQSFKELKRDVANNLDMAVRHIKESGASGINNARIDLQKTIDSLDKAILKSDIALFADMKLEKELVKADSQLQKAKTLLDAGEYDKACKLVEKVKTTIESLNWKPSNTRVLHFASLKEGFEEGKSPENKLKTALKGLTQNFSQEDYTPRKVYEALRMLGGDHEGEAARFLAGENVREEELHNNIKSLIFKLSEKGNPMAELAQKVTGSQLLNRTDNGPLQTMFFALPLTINGNVSDMKVYINSKKDEKKLDWQNCSIFFLIDTKKLGETGVLLQASGGNLSITVKNDRDDLKERVSPLLMGFKENLRELGYEVSNIGFARLNAKEEEKQMTSSRMINTAANSINPMKKGFDIKI</sequence>
<proteinExistence type="predicted"/>
<accession>A0ABT1NBC2</accession>
<dbReference type="RefSeq" id="WP_255226068.1">
    <property type="nucleotide sequence ID" value="NZ_JAJEKE010000002.1"/>
</dbReference>
<reference evidence="2 3" key="1">
    <citation type="submission" date="2021-10" db="EMBL/GenBank/DDBJ databases">
        <title>Lutispora strain m25 sp. nov., a thermophilic, non-spore-forming bacterium isolated from a lab-scale methanogenic bioreactor digesting anaerobic sludge.</title>
        <authorList>
            <person name="El Houari A."/>
            <person name="Mcdonald J."/>
        </authorList>
    </citation>
    <scope>NUCLEOTIDE SEQUENCE [LARGE SCALE GENOMIC DNA]</scope>
    <source>
        <strain evidence="3">m25</strain>
    </source>
</reference>
<comment type="caution">
    <text evidence="2">The sequence shown here is derived from an EMBL/GenBank/DDBJ whole genome shotgun (WGS) entry which is preliminary data.</text>
</comment>
<gene>
    <name evidence="2" type="ORF">LJD61_03165</name>
</gene>
<keyword evidence="3" id="KW-1185">Reference proteome</keyword>
<name>A0ABT1NBC2_9FIRM</name>
<feature type="region of interest" description="Disordered" evidence="1">
    <location>
        <begin position="22"/>
        <end position="53"/>
    </location>
</feature>
<feature type="compositionally biased region" description="Polar residues" evidence="1">
    <location>
        <begin position="29"/>
        <end position="38"/>
    </location>
</feature>